<dbReference type="Proteomes" id="UP001183535">
    <property type="component" value="Unassembled WGS sequence"/>
</dbReference>
<proteinExistence type="inferred from homology"/>
<keyword evidence="5" id="KW-1185">Reference proteome</keyword>
<dbReference type="EMBL" id="JAVRES010000015">
    <property type="protein sequence ID" value="MDT0438158.1"/>
    <property type="molecule type" value="Genomic_DNA"/>
</dbReference>
<gene>
    <name evidence="4" type="ORF">RM877_26080</name>
</gene>
<evidence type="ECO:0000256" key="3">
    <source>
        <dbReference type="SAM" id="MobiDB-lite"/>
    </source>
</evidence>
<name>A0ABD5ETY7_9ACTN</name>
<evidence type="ECO:0000256" key="1">
    <source>
        <dbReference type="ARBA" id="ARBA00007768"/>
    </source>
</evidence>
<dbReference type="PANTHER" id="PTHR12598">
    <property type="entry name" value="COPPER HOMEOSTASIS PROTEIN CUTC"/>
    <property type="match status" value="1"/>
</dbReference>
<protein>
    <recommendedName>
        <fullName evidence="2">Copper homeostasis protein cutC homolog</fullName>
    </recommendedName>
</protein>
<dbReference type="Pfam" id="PF03932">
    <property type="entry name" value="CutC"/>
    <property type="match status" value="1"/>
</dbReference>
<dbReference type="RefSeq" id="WP_093833663.1">
    <property type="nucleotide sequence ID" value="NZ_JAVRES010000015.1"/>
</dbReference>
<accession>A0ABD5ETY7</accession>
<evidence type="ECO:0000313" key="4">
    <source>
        <dbReference type="EMBL" id="MDT0438158.1"/>
    </source>
</evidence>
<dbReference type="Gene3D" id="3.20.20.380">
    <property type="entry name" value="Copper homeostasis (CutC) domain"/>
    <property type="match status" value="1"/>
</dbReference>
<sequence length="269" mass="27489">MSNRAVLEVIALDAGDAVAAQAGGADRLELVTDMAADGLTPSPGTFAAIRAAVDIPLRVMLRLTDGFAAGSAADRERLVRTAGQLRAAGAREFVLGFLDGDGAVDVPAVEELVGALDGCSWTFHRALDHAADRDALRKQLDGLPGLDTYLTAGSAAGVDDGLPVLLAEAARRGEPGYEQTVLVGGGLRLDHVPRLRAAGLDAFHIGGAARPDGWNHPVSATAVARWRNAVDATNPTDTPTTPPDTRAPAEPAGLNGAKGANGVEETVGG</sequence>
<feature type="region of interest" description="Disordered" evidence="3">
    <location>
        <begin position="230"/>
        <end position="269"/>
    </location>
</feature>
<evidence type="ECO:0000313" key="5">
    <source>
        <dbReference type="Proteomes" id="UP001183535"/>
    </source>
</evidence>
<feature type="compositionally biased region" description="Low complexity" evidence="3">
    <location>
        <begin position="230"/>
        <end position="252"/>
    </location>
</feature>
<dbReference type="AlphaFoldDB" id="A0ABD5ETY7"/>
<dbReference type="SUPFAM" id="SSF110395">
    <property type="entry name" value="CutC-like"/>
    <property type="match status" value="1"/>
</dbReference>
<reference evidence="5" key="1">
    <citation type="submission" date="2023-07" db="EMBL/GenBank/DDBJ databases">
        <title>30 novel species of actinomycetes from the DSMZ collection.</title>
        <authorList>
            <person name="Nouioui I."/>
        </authorList>
    </citation>
    <scope>NUCLEOTIDE SEQUENCE [LARGE SCALE GENOMIC DNA]</scope>
    <source>
        <strain evidence="5">DSM 41981</strain>
    </source>
</reference>
<comment type="similarity">
    <text evidence="1">Belongs to the CutC family.</text>
</comment>
<dbReference type="InterPro" id="IPR036822">
    <property type="entry name" value="CutC-like_dom_sf"/>
</dbReference>
<dbReference type="PANTHER" id="PTHR12598:SF0">
    <property type="entry name" value="COPPER HOMEOSTASIS PROTEIN CUTC HOMOLOG"/>
    <property type="match status" value="1"/>
</dbReference>
<comment type="caution">
    <text evidence="4">The sequence shown here is derived from an EMBL/GenBank/DDBJ whole genome shotgun (WGS) entry which is preliminary data.</text>
</comment>
<evidence type="ECO:0000256" key="2">
    <source>
        <dbReference type="ARBA" id="ARBA00019014"/>
    </source>
</evidence>
<organism evidence="4 5">
    <name type="scientific">Streptomyces doudnae</name>
    <dbReference type="NCBI Taxonomy" id="3075536"/>
    <lineage>
        <taxon>Bacteria</taxon>
        <taxon>Bacillati</taxon>
        <taxon>Actinomycetota</taxon>
        <taxon>Actinomycetes</taxon>
        <taxon>Kitasatosporales</taxon>
        <taxon>Streptomycetaceae</taxon>
        <taxon>Streptomyces</taxon>
    </lineage>
</organism>
<dbReference type="InterPro" id="IPR005627">
    <property type="entry name" value="CutC-like"/>
</dbReference>